<dbReference type="Gene3D" id="2.40.50.140">
    <property type="entry name" value="Nucleic acid-binding proteins"/>
    <property type="match status" value="1"/>
</dbReference>
<evidence type="ECO:0000256" key="4">
    <source>
        <dbReference type="ARBA" id="ARBA00023172"/>
    </source>
</evidence>
<comment type="function">
    <text evidence="6">The RuvA-RuvB-RuvC complex processes Holliday junction (HJ) DNA during genetic recombination and DNA repair, while the RuvA-RuvB complex plays an important role in the rescue of blocked DNA replication forks via replication fork reversal (RFR). RuvA specifically binds to HJ cruciform DNA, conferring on it an open structure. The RuvB hexamer acts as an ATP-dependent pump, pulling dsDNA into and through the RuvAB complex. HJ branch migration allows RuvC to scan DNA until it finds its consensus sequence, where it cleaves and resolves the cruciform DNA.</text>
</comment>
<accession>A0ABW1T216</accession>
<dbReference type="Gene3D" id="1.10.8.10">
    <property type="entry name" value="DNA helicase RuvA subunit, C-terminal domain"/>
    <property type="match status" value="1"/>
</dbReference>
<protein>
    <recommendedName>
        <fullName evidence="6">Holliday junction branch migration complex subunit RuvA</fullName>
    </recommendedName>
</protein>
<dbReference type="InterPro" id="IPR013849">
    <property type="entry name" value="DNA_helicase_Holl-junc_RuvA_I"/>
</dbReference>
<dbReference type="GO" id="GO:0003678">
    <property type="term" value="F:DNA helicase activity"/>
    <property type="evidence" value="ECO:0007669"/>
    <property type="project" value="UniProtKB-EC"/>
</dbReference>
<dbReference type="SUPFAM" id="SSF46929">
    <property type="entry name" value="DNA helicase RuvA subunit, C-terminal domain"/>
    <property type="match status" value="1"/>
</dbReference>
<sequence length="200" mass="20484">MIAFVRGTVVTVGAGSAVLDVSGVGYELLCTPRTLAELRVGHEATLAAAMVVREDSMTLFGFGDADERAVFDKLQSVSGVGPRLAQALLAAHTPDSLRLAIATEDVKALTRVSGVGQKGAQRLVLELKDKLGAPTGTTVDLTPGAHGGPAWQGPVHSALVGLGWSAREADAAVAAVAEDVAPDADVATVLRLALRSLDRA</sequence>
<dbReference type="InterPro" id="IPR036267">
    <property type="entry name" value="RuvA_C_sf"/>
</dbReference>
<dbReference type="Proteomes" id="UP001596138">
    <property type="component" value="Unassembled WGS sequence"/>
</dbReference>
<dbReference type="EMBL" id="JBHSTI010000008">
    <property type="protein sequence ID" value="MFC6238325.1"/>
    <property type="molecule type" value="Genomic_DNA"/>
</dbReference>
<dbReference type="HAMAP" id="MF_00031">
    <property type="entry name" value="DNA_HJ_migration_RuvA"/>
    <property type="match status" value="1"/>
</dbReference>
<feature type="domain" description="Helix-hairpin-helix DNA-binding motif class 1" evidence="7">
    <location>
        <begin position="72"/>
        <end position="91"/>
    </location>
</feature>
<name>A0ABW1T216_9ACTN</name>
<organism evidence="8 9">
    <name type="scientific">Longivirga aurantiaca</name>
    <dbReference type="NCBI Taxonomy" id="1837743"/>
    <lineage>
        <taxon>Bacteria</taxon>
        <taxon>Bacillati</taxon>
        <taxon>Actinomycetota</taxon>
        <taxon>Actinomycetes</taxon>
        <taxon>Sporichthyales</taxon>
        <taxon>Sporichthyaceae</taxon>
        <taxon>Longivirga</taxon>
    </lineage>
</organism>
<keyword evidence="4 6" id="KW-0233">DNA recombination</keyword>
<comment type="caution">
    <text evidence="6">Lacks conserved residue(s) required for the propagation of feature annotation.</text>
</comment>
<evidence type="ECO:0000256" key="5">
    <source>
        <dbReference type="ARBA" id="ARBA00023204"/>
    </source>
</evidence>
<reference evidence="9" key="1">
    <citation type="journal article" date="2019" name="Int. J. Syst. Evol. Microbiol.">
        <title>The Global Catalogue of Microorganisms (GCM) 10K type strain sequencing project: providing services to taxonomists for standard genome sequencing and annotation.</title>
        <authorList>
            <consortium name="The Broad Institute Genomics Platform"/>
            <consortium name="The Broad Institute Genome Sequencing Center for Infectious Disease"/>
            <person name="Wu L."/>
            <person name="Ma J."/>
        </authorList>
    </citation>
    <scope>NUCLEOTIDE SEQUENCE [LARGE SCALE GENOMIC DNA]</scope>
    <source>
        <strain evidence="9">CGMCC 4.7317</strain>
    </source>
</reference>
<feature type="region of interest" description="Domain III" evidence="6">
    <location>
        <begin position="146"/>
        <end position="200"/>
    </location>
</feature>
<dbReference type="SUPFAM" id="SSF50249">
    <property type="entry name" value="Nucleic acid-binding proteins"/>
    <property type="match status" value="1"/>
</dbReference>
<dbReference type="InterPro" id="IPR010994">
    <property type="entry name" value="RuvA_2-like"/>
</dbReference>
<dbReference type="NCBIfam" id="TIGR00084">
    <property type="entry name" value="ruvA"/>
    <property type="match status" value="1"/>
</dbReference>
<dbReference type="Pfam" id="PF07499">
    <property type="entry name" value="RuvA_C"/>
    <property type="match status" value="1"/>
</dbReference>
<evidence type="ECO:0000313" key="8">
    <source>
        <dbReference type="EMBL" id="MFC6238325.1"/>
    </source>
</evidence>
<feature type="domain" description="Helix-hairpin-helix DNA-binding motif class 1" evidence="7">
    <location>
        <begin position="107"/>
        <end position="126"/>
    </location>
</feature>
<comment type="domain">
    <text evidence="6">Has three domains with a flexible linker between the domains II and III and assumes an 'L' shape. Domain III is highly mobile and contacts RuvB.</text>
</comment>
<evidence type="ECO:0000259" key="7">
    <source>
        <dbReference type="SMART" id="SM00278"/>
    </source>
</evidence>
<dbReference type="GO" id="GO:0016787">
    <property type="term" value="F:hydrolase activity"/>
    <property type="evidence" value="ECO:0007669"/>
    <property type="project" value="UniProtKB-KW"/>
</dbReference>
<comment type="subunit">
    <text evidence="6">Homotetramer. Forms an RuvA(8)-RuvB(12)-Holliday junction (HJ) complex. HJ DNA is sandwiched between 2 RuvA tetramers; dsDNA enters through RuvA and exits via RuvB. An RuvB hexamer assembles on each DNA strand where it exits the tetramer. Each RuvB hexamer is contacted by two RuvA subunits (via domain III) on 2 adjacent RuvB subunits; this complex drives branch migration. In the full resolvosome a probable DNA-RuvA(4)-RuvB(12)-RuvC(2) complex forms which resolves the HJ.</text>
</comment>
<comment type="caution">
    <text evidence="8">The sequence shown here is derived from an EMBL/GenBank/DDBJ whole genome shotgun (WGS) entry which is preliminary data.</text>
</comment>
<keyword evidence="2 6" id="KW-0227">DNA damage</keyword>
<evidence type="ECO:0000256" key="1">
    <source>
        <dbReference type="ARBA" id="ARBA00022490"/>
    </source>
</evidence>
<gene>
    <name evidence="6 8" type="primary">ruvA</name>
    <name evidence="8" type="ORF">ACFQGU_10590</name>
</gene>
<keyword evidence="5 6" id="KW-0234">DNA repair</keyword>
<dbReference type="SMART" id="SM00278">
    <property type="entry name" value="HhH1"/>
    <property type="match status" value="2"/>
</dbReference>
<dbReference type="InterPro" id="IPR003583">
    <property type="entry name" value="Hlx-hairpin-Hlx_DNA-bd_motif"/>
</dbReference>
<keyword evidence="8" id="KW-0378">Hydrolase</keyword>
<dbReference type="Pfam" id="PF14520">
    <property type="entry name" value="HHH_5"/>
    <property type="match status" value="1"/>
</dbReference>
<keyword evidence="9" id="KW-1185">Reference proteome</keyword>
<dbReference type="RefSeq" id="WP_386766442.1">
    <property type="nucleotide sequence ID" value="NZ_JBHSTI010000008.1"/>
</dbReference>
<evidence type="ECO:0000256" key="6">
    <source>
        <dbReference type="HAMAP-Rule" id="MF_00031"/>
    </source>
</evidence>
<dbReference type="InterPro" id="IPR012340">
    <property type="entry name" value="NA-bd_OB-fold"/>
</dbReference>
<proteinExistence type="inferred from homology"/>
<dbReference type="InterPro" id="IPR000085">
    <property type="entry name" value="RuvA"/>
</dbReference>
<dbReference type="Gene3D" id="1.10.150.20">
    <property type="entry name" value="5' to 3' exonuclease, C-terminal subdomain"/>
    <property type="match status" value="1"/>
</dbReference>
<evidence type="ECO:0000256" key="2">
    <source>
        <dbReference type="ARBA" id="ARBA00022763"/>
    </source>
</evidence>
<evidence type="ECO:0000256" key="3">
    <source>
        <dbReference type="ARBA" id="ARBA00023125"/>
    </source>
</evidence>
<keyword evidence="3 6" id="KW-0238">DNA-binding</keyword>
<evidence type="ECO:0000313" key="9">
    <source>
        <dbReference type="Proteomes" id="UP001596138"/>
    </source>
</evidence>
<dbReference type="InterPro" id="IPR011114">
    <property type="entry name" value="RuvA_C"/>
</dbReference>
<dbReference type="SUPFAM" id="SSF47781">
    <property type="entry name" value="RuvA domain 2-like"/>
    <property type="match status" value="1"/>
</dbReference>
<dbReference type="Pfam" id="PF01330">
    <property type="entry name" value="RuvA_N"/>
    <property type="match status" value="1"/>
</dbReference>
<comment type="subcellular location">
    <subcellularLocation>
        <location evidence="6">Cytoplasm</location>
    </subcellularLocation>
</comment>
<comment type="similarity">
    <text evidence="6">Belongs to the RuvA family.</text>
</comment>
<keyword evidence="1 6" id="KW-0963">Cytoplasm</keyword>